<feature type="transmembrane region" description="Helical" evidence="1">
    <location>
        <begin position="6"/>
        <end position="29"/>
    </location>
</feature>
<dbReference type="Proteomes" id="UP000479132">
    <property type="component" value="Unassembled WGS sequence"/>
</dbReference>
<organism evidence="2 3">
    <name type="scientific">Fodinibius halophilus</name>
    <dbReference type="NCBI Taxonomy" id="1736908"/>
    <lineage>
        <taxon>Bacteria</taxon>
        <taxon>Pseudomonadati</taxon>
        <taxon>Balneolota</taxon>
        <taxon>Balneolia</taxon>
        <taxon>Balneolales</taxon>
        <taxon>Balneolaceae</taxon>
        <taxon>Fodinibius</taxon>
    </lineage>
</organism>
<keyword evidence="1" id="KW-1133">Transmembrane helix</keyword>
<comment type="caution">
    <text evidence="2">The sequence shown here is derived from an EMBL/GenBank/DDBJ whole genome shotgun (WGS) entry which is preliminary data.</text>
</comment>
<name>A0A6M1TDY6_9BACT</name>
<feature type="transmembrane region" description="Helical" evidence="1">
    <location>
        <begin position="117"/>
        <end position="139"/>
    </location>
</feature>
<evidence type="ECO:0000313" key="2">
    <source>
        <dbReference type="EMBL" id="NGP88402.1"/>
    </source>
</evidence>
<protein>
    <recommendedName>
        <fullName evidence="4">DUF1772 domain-containing protein</fullName>
    </recommendedName>
</protein>
<accession>A0A6M1TDY6</accession>
<sequence>MFDLLLLINISSSLFMTGLIWFVQIVHYPSFLDINAQDLPLYHKNHIKRTGYVVIPPMLIELITSIWLVIAFKTLWDFNIAGLVLVVLIWISTFILQAPMHQRLQELAEPRLIKKLVYTNWIRTFLWSFKSLVGLYILLI</sequence>
<feature type="transmembrane region" description="Helical" evidence="1">
    <location>
        <begin position="78"/>
        <end position="96"/>
    </location>
</feature>
<keyword evidence="3" id="KW-1185">Reference proteome</keyword>
<keyword evidence="1" id="KW-0472">Membrane</keyword>
<proteinExistence type="predicted"/>
<reference evidence="2 3" key="1">
    <citation type="submission" date="2020-02" db="EMBL/GenBank/DDBJ databases">
        <title>Aliifodinibius halophilus 2W32, complete genome.</title>
        <authorList>
            <person name="Li Y."/>
            <person name="Wu S."/>
        </authorList>
    </citation>
    <scope>NUCLEOTIDE SEQUENCE [LARGE SCALE GENOMIC DNA]</scope>
    <source>
        <strain evidence="2 3">2W32</strain>
    </source>
</reference>
<evidence type="ECO:0000256" key="1">
    <source>
        <dbReference type="SAM" id="Phobius"/>
    </source>
</evidence>
<feature type="transmembrane region" description="Helical" evidence="1">
    <location>
        <begin position="50"/>
        <end position="72"/>
    </location>
</feature>
<dbReference type="AlphaFoldDB" id="A0A6M1TDY6"/>
<gene>
    <name evidence="2" type="ORF">G3569_08535</name>
</gene>
<evidence type="ECO:0008006" key="4">
    <source>
        <dbReference type="Google" id="ProtNLM"/>
    </source>
</evidence>
<dbReference type="EMBL" id="JAALLS010000009">
    <property type="protein sequence ID" value="NGP88402.1"/>
    <property type="molecule type" value="Genomic_DNA"/>
</dbReference>
<evidence type="ECO:0000313" key="3">
    <source>
        <dbReference type="Proteomes" id="UP000479132"/>
    </source>
</evidence>
<keyword evidence="1" id="KW-0812">Transmembrane</keyword>
<dbReference type="RefSeq" id="WP_165268085.1">
    <property type="nucleotide sequence ID" value="NZ_JAALLS010000009.1"/>
</dbReference>